<comment type="caution">
    <text evidence="2">The sequence shown here is derived from an EMBL/GenBank/DDBJ whole genome shotgun (WGS) entry which is preliminary data.</text>
</comment>
<sequence length="138" mass="15770">MQRLKWLFPGFLLCMIMLILAGCSDTKPSWTSFEGALNEKNFPVPKEANKTDRTADNPEMDYVRYALPGIKENQDIPEVYLNEIAAWGWTEETKQSTPSKRVFIKDRKMVQLSVHDGFFTILVPKQQKAAADTSLDIN</sequence>
<evidence type="ECO:0008006" key="4">
    <source>
        <dbReference type="Google" id="ProtNLM"/>
    </source>
</evidence>
<protein>
    <recommendedName>
        <fullName evidence="4">Lipoprotein</fullName>
    </recommendedName>
</protein>
<organism evidence="2 3">
    <name type="scientific">Paenibacillus lacisoli</name>
    <dbReference type="NCBI Taxonomy" id="3064525"/>
    <lineage>
        <taxon>Bacteria</taxon>
        <taxon>Bacillati</taxon>
        <taxon>Bacillota</taxon>
        <taxon>Bacilli</taxon>
        <taxon>Bacillales</taxon>
        <taxon>Paenibacillaceae</taxon>
        <taxon>Paenibacillus</taxon>
    </lineage>
</organism>
<keyword evidence="3" id="KW-1185">Reference proteome</keyword>
<evidence type="ECO:0000313" key="3">
    <source>
        <dbReference type="Proteomes" id="UP001240171"/>
    </source>
</evidence>
<name>A0ABT9CI50_9BACL</name>
<accession>A0ABT9CI50</accession>
<dbReference type="RefSeq" id="WP_305025767.1">
    <property type="nucleotide sequence ID" value="NZ_JAUQTB010000018.1"/>
</dbReference>
<gene>
    <name evidence="2" type="ORF">Q5741_19335</name>
</gene>
<dbReference type="PROSITE" id="PS51257">
    <property type="entry name" value="PROKAR_LIPOPROTEIN"/>
    <property type="match status" value="1"/>
</dbReference>
<dbReference type="EMBL" id="JAUQTB010000018">
    <property type="protein sequence ID" value="MDO7908545.1"/>
    <property type="molecule type" value="Genomic_DNA"/>
</dbReference>
<reference evidence="2 3" key="1">
    <citation type="submission" date="2023-07" db="EMBL/GenBank/DDBJ databases">
        <title>Paenibacillus sp. JX-17 nov. isolated from soil.</title>
        <authorList>
            <person name="Wan Y."/>
            <person name="Liu B."/>
        </authorList>
    </citation>
    <scope>NUCLEOTIDE SEQUENCE [LARGE SCALE GENOMIC DNA]</scope>
    <source>
        <strain evidence="2 3">JX-17</strain>
    </source>
</reference>
<keyword evidence="1" id="KW-0732">Signal</keyword>
<dbReference type="Proteomes" id="UP001240171">
    <property type="component" value="Unassembled WGS sequence"/>
</dbReference>
<evidence type="ECO:0000256" key="1">
    <source>
        <dbReference type="SAM" id="SignalP"/>
    </source>
</evidence>
<evidence type="ECO:0000313" key="2">
    <source>
        <dbReference type="EMBL" id="MDO7908545.1"/>
    </source>
</evidence>
<proteinExistence type="predicted"/>
<feature type="signal peptide" evidence="1">
    <location>
        <begin position="1"/>
        <end position="21"/>
    </location>
</feature>
<feature type="chain" id="PRO_5047413984" description="Lipoprotein" evidence="1">
    <location>
        <begin position="22"/>
        <end position="138"/>
    </location>
</feature>